<evidence type="ECO:0000313" key="1">
    <source>
        <dbReference type="EMBL" id="KAF9618466.1"/>
    </source>
</evidence>
<dbReference type="Proteomes" id="UP000631114">
    <property type="component" value="Unassembled WGS sequence"/>
</dbReference>
<reference evidence="1 2" key="1">
    <citation type="submission" date="2020-10" db="EMBL/GenBank/DDBJ databases">
        <title>The Coptis chinensis genome and diversification of protoberbering-type alkaloids.</title>
        <authorList>
            <person name="Wang B."/>
            <person name="Shu S."/>
            <person name="Song C."/>
            <person name="Liu Y."/>
        </authorList>
    </citation>
    <scope>NUCLEOTIDE SEQUENCE [LARGE SCALE GENOMIC DNA]</scope>
    <source>
        <strain evidence="1">HL-2020</strain>
        <tissue evidence="1">Leaf</tissue>
    </source>
</reference>
<comment type="caution">
    <text evidence="1">The sequence shown here is derived from an EMBL/GenBank/DDBJ whole genome shotgun (WGS) entry which is preliminary data.</text>
</comment>
<gene>
    <name evidence="1" type="ORF">IFM89_001189</name>
</gene>
<dbReference type="SUPFAM" id="SSF52540">
    <property type="entry name" value="P-loop containing nucleoside triphosphate hydrolases"/>
    <property type="match status" value="1"/>
</dbReference>
<dbReference type="InterPro" id="IPR027417">
    <property type="entry name" value="P-loop_NTPase"/>
</dbReference>
<name>A0A835IIJ6_9MAGN</name>
<dbReference type="EMBL" id="JADFTS010000002">
    <property type="protein sequence ID" value="KAF9618466.1"/>
    <property type="molecule type" value="Genomic_DNA"/>
</dbReference>
<accession>A0A835IIJ6</accession>
<dbReference type="Gene3D" id="1.10.238.10">
    <property type="entry name" value="EF-hand"/>
    <property type="match status" value="1"/>
</dbReference>
<keyword evidence="2" id="KW-1185">Reference proteome</keyword>
<dbReference type="OrthoDB" id="10020961at2759"/>
<organism evidence="1 2">
    <name type="scientific">Coptis chinensis</name>
    <dbReference type="NCBI Taxonomy" id="261450"/>
    <lineage>
        <taxon>Eukaryota</taxon>
        <taxon>Viridiplantae</taxon>
        <taxon>Streptophyta</taxon>
        <taxon>Embryophyta</taxon>
        <taxon>Tracheophyta</taxon>
        <taxon>Spermatophyta</taxon>
        <taxon>Magnoliopsida</taxon>
        <taxon>Ranunculales</taxon>
        <taxon>Ranunculaceae</taxon>
        <taxon>Coptidoideae</taxon>
        <taxon>Coptis</taxon>
    </lineage>
</organism>
<sequence>MLINISAGYSRLHGAKEIDIEKAAQVNKGSWQLQVKVPVIVVGCKLDEVEDTTGRQEKLLLLMQEYPEIETCTLECSAWNLFQVSKVFYYANVAVLFPTSPLFDKKKHKLKPRCERALKRIFNLCDHDKDNTFSDIEFNDLQVCFHRLIPRLSTLKPLHDKLLF</sequence>
<evidence type="ECO:0008006" key="3">
    <source>
        <dbReference type="Google" id="ProtNLM"/>
    </source>
</evidence>
<proteinExistence type="predicted"/>
<protein>
    <recommendedName>
        <fullName evidence="3">EF-hand domain-containing protein</fullName>
    </recommendedName>
</protein>
<dbReference type="AlphaFoldDB" id="A0A835IIJ6"/>
<evidence type="ECO:0000313" key="2">
    <source>
        <dbReference type="Proteomes" id="UP000631114"/>
    </source>
</evidence>